<evidence type="ECO:0000256" key="5">
    <source>
        <dbReference type="ARBA" id="ARBA00023002"/>
    </source>
</evidence>
<dbReference type="GO" id="GO:0009055">
    <property type="term" value="F:electron transfer activity"/>
    <property type="evidence" value="ECO:0007669"/>
    <property type="project" value="InterPro"/>
</dbReference>
<keyword evidence="4" id="KW-0732">Signal</keyword>
<keyword evidence="10" id="KW-1185">Reference proteome</keyword>
<evidence type="ECO:0000259" key="8">
    <source>
        <dbReference type="PROSITE" id="PS51007"/>
    </source>
</evidence>
<gene>
    <name evidence="9" type="ORF">SAMN05444266_10969</name>
</gene>
<keyword evidence="6 7" id="KW-0408">Iron</keyword>
<evidence type="ECO:0000256" key="1">
    <source>
        <dbReference type="ARBA" id="ARBA00004196"/>
    </source>
</evidence>
<evidence type="ECO:0000256" key="7">
    <source>
        <dbReference type="PROSITE-ProRule" id="PRU00433"/>
    </source>
</evidence>
<dbReference type="InterPro" id="IPR036909">
    <property type="entry name" value="Cyt_c-like_dom_sf"/>
</dbReference>
<keyword evidence="3 7" id="KW-0479">Metal-binding</keyword>
<evidence type="ECO:0000256" key="3">
    <source>
        <dbReference type="ARBA" id="ARBA00022723"/>
    </source>
</evidence>
<proteinExistence type="predicted"/>
<evidence type="ECO:0000313" key="9">
    <source>
        <dbReference type="EMBL" id="SHM57987.1"/>
    </source>
</evidence>
<dbReference type="SUPFAM" id="SSF46626">
    <property type="entry name" value="Cytochrome c"/>
    <property type="match status" value="2"/>
</dbReference>
<evidence type="ECO:0000313" key="10">
    <source>
        <dbReference type="Proteomes" id="UP000184420"/>
    </source>
</evidence>
<dbReference type="STRING" id="1419482.SAMN05444266_10969"/>
<dbReference type="AlphaFoldDB" id="A0A1M7JZK6"/>
<dbReference type="Gene3D" id="1.10.760.10">
    <property type="entry name" value="Cytochrome c-like domain"/>
    <property type="match status" value="2"/>
</dbReference>
<dbReference type="EMBL" id="FRBL01000009">
    <property type="protein sequence ID" value="SHM57987.1"/>
    <property type="molecule type" value="Genomic_DNA"/>
</dbReference>
<dbReference type="InterPro" id="IPR004852">
    <property type="entry name" value="Di-haem_cyt_c_peroxidsae"/>
</dbReference>
<dbReference type="GO" id="GO:0020037">
    <property type="term" value="F:heme binding"/>
    <property type="evidence" value="ECO:0007669"/>
    <property type="project" value="InterPro"/>
</dbReference>
<reference evidence="9 10" key="1">
    <citation type="submission" date="2016-11" db="EMBL/GenBank/DDBJ databases">
        <authorList>
            <person name="Jaros S."/>
            <person name="Januszkiewicz K."/>
            <person name="Wedrychowicz H."/>
        </authorList>
    </citation>
    <scope>NUCLEOTIDE SEQUENCE [LARGE SCALE GENOMIC DNA]</scope>
    <source>
        <strain evidence="9 10">DSM 27406</strain>
    </source>
</reference>
<dbReference type="Proteomes" id="UP000184420">
    <property type="component" value="Unassembled WGS sequence"/>
</dbReference>
<comment type="subcellular location">
    <subcellularLocation>
        <location evidence="1">Cell envelope</location>
    </subcellularLocation>
</comment>
<dbReference type="InterPro" id="IPR009056">
    <property type="entry name" value="Cyt_c-like_dom"/>
</dbReference>
<dbReference type="PANTHER" id="PTHR30600">
    <property type="entry name" value="CYTOCHROME C PEROXIDASE-RELATED"/>
    <property type="match status" value="1"/>
</dbReference>
<feature type="domain" description="Cytochrome c" evidence="8">
    <location>
        <begin position="457"/>
        <end position="598"/>
    </location>
</feature>
<dbReference type="Gene3D" id="1.20.1420.20">
    <property type="entry name" value="M75 peptidase, HXXE motif"/>
    <property type="match status" value="1"/>
</dbReference>
<evidence type="ECO:0000256" key="2">
    <source>
        <dbReference type="ARBA" id="ARBA00022617"/>
    </source>
</evidence>
<dbReference type="InterPro" id="IPR051395">
    <property type="entry name" value="Cytochrome_c_Peroxidase/MauG"/>
</dbReference>
<protein>
    <submittedName>
        <fullName evidence="9">Cytochrome c peroxidase</fullName>
    </submittedName>
</protein>
<keyword evidence="9" id="KW-0575">Peroxidase</keyword>
<dbReference type="RefSeq" id="WP_073085472.1">
    <property type="nucleotide sequence ID" value="NZ_FRBL01000009.1"/>
</dbReference>
<accession>A0A1M7JZK6</accession>
<evidence type="ECO:0000256" key="6">
    <source>
        <dbReference type="ARBA" id="ARBA00023004"/>
    </source>
</evidence>
<sequence length="611" mass="67776">MKTNQIFFILFFATGLLFSFITPTPVRSTTDKVESYYREGLDSTYMALQAFSNTLGALATPKERLAAFYEARQQYKQIELLLEYYQPHLARSINGPALPYADGESSKDIIPPAGFQVIEEMLQAPNVTVYTLIAYNDQLISIFRQLIQNEDPVGFQDKWVFDAMRLEVYRIIALGISGYDSPVLLHSMPEAAAALTSIRQVLAMYDPVIASDEMVTARDTLFNKAVQYLHTHSNFNRFDRLHFITNFANPISRMLLTWQNKLGIVIEPERRILLPTAPHLFATSYYQPNGYTPSAASDPTPEKVALGKLLFADARLSGDGSRSCASCHKPELAFTDGLTKSPALDGIHTVTRNTPTLLNVGFQSKLFYDSRANFIEDQVFAVVHNTAEMNGSLQQAAAIFQKDTVYRQLFQSAFPADKGPLSTEQITNALASYLRSLTSLNSRFDQYMNGDSTALTPREQKGFNLFMGKAKCGTCHFAPLFNGVAPPYFAEPESEVLGVPATRARHAALDTDAGKYHLYPISIFKYAFKTPSVRNSMLTAPYMHNGVFTSMKQVINFYNKGGGAGLHTAPENQTLPEDKLRLSGREKRALIAFLGALNDTAQAGTLSAPAP</sequence>
<dbReference type="GO" id="GO:0030313">
    <property type="term" value="C:cell envelope"/>
    <property type="evidence" value="ECO:0007669"/>
    <property type="project" value="UniProtKB-SubCell"/>
</dbReference>
<dbReference type="PROSITE" id="PS51007">
    <property type="entry name" value="CYTC"/>
    <property type="match status" value="2"/>
</dbReference>
<organism evidence="9 10">
    <name type="scientific">Chitinophaga jiangningensis</name>
    <dbReference type="NCBI Taxonomy" id="1419482"/>
    <lineage>
        <taxon>Bacteria</taxon>
        <taxon>Pseudomonadati</taxon>
        <taxon>Bacteroidota</taxon>
        <taxon>Chitinophagia</taxon>
        <taxon>Chitinophagales</taxon>
        <taxon>Chitinophagaceae</taxon>
        <taxon>Chitinophaga</taxon>
    </lineage>
</organism>
<dbReference type="GO" id="GO:0004130">
    <property type="term" value="F:cytochrome-c peroxidase activity"/>
    <property type="evidence" value="ECO:0007669"/>
    <property type="project" value="TreeGrafter"/>
</dbReference>
<keyword evidence="2 7" id="KW-0349">Heme</keyword>
<dbReference type="OrthoDB" id="9805202at2"/>
<dbReference type="PANTHER" id="PTHR30600:SF10">
    <property type="entry name" value="BLL6722 PROTEIN"/>
    <property type="match status" value="1"/>
</dbReference>
<evidence type="ECO:0000256" key="4">
    <source>
        <dbReference type="ARBA" id="ARBA00022729"/>
    </source>
</evidence>
<dbReference type="InterPro" id="IPR038352">
    <property type="entry name" value="Imelysin_sf"/>
</dbReference>
<keyword evidence="5" id="KW-0560">Oxidoreductase</keyword>
<dbReference type="Pfam" id="PF03150">
    <property type="entry name" value="CCP_MauG"/>
    <property type="match status" value="1"/>
</dbReference>
<dbReference type="GO" id="GO:0046872">
    <property type="term" value="F:metal ion binding"/>
    <property type="evidence" value="ECO:0007669"/>
    <property type="project" value="UniProtKB-KW"/>
</dbReference>
<name>A0A1M7JZK6_9BACT</name>
<feature type="domain" description="Cytochrome c" evidence="8">
    <location>
        <begin position="302"/>
        <end position="438"/>
    </location>
</feature>